<proteinExistence type="predicted"/>
<organism evidence="2 3">
    <name type="scientific">Halalkalibaculum roseum</name>
    <dbReference type="NCBI Taxonomy" id="2709311"/>
    <lineage>
        <taxon>Bacteria</taxon>
        <taxon>Pseudomonadati</taxon>
        <taxon>Balneolota</taxon>
        <taxon>Balneolia</taxon>
        <taxon>Balneolales</taxon>
        <taxon>Balneolaceae</taxon>
        <taxon>Halalkalibaculum</taxon>
    </lineage>
</organism>
<keyword evidence="3" id="KW-1185">Reference proteome</keyword>
<dbReference type="EMBL" id="JAALLT010000003">
    <property type="protein sequence ID" value="NGP76692.1"/>
    <property type="molecule type" value="Genomic_DNA"/>
</dbReference>
<accession>A0A6M1SV42</accession>
<dbReference type="Proteomes" id="UP000473278">
    <property type="component" value="Unassembled WGS sequence"/>
</dbReference>
<evidence type="ECO:0000313" key="2">
    <source>
        <dbReference type="EMBL" id="NGP76692.1"/>
    </source>
</evidence>
<name>A0A6M1SV42_9BACT</name>
<gene>
    <name evidence="2" type="ORF">G3570_08610</name>
</gene>
<dbReference type="RefSeq" id="WP_249066899.1">
    <property type="nucleotide sequence ID" value="NZ_JAALLT010000003.1"/>
</dbReference>
<evidence type="ECO:0008006" key="4">
    <source>
        <dbReference type="Google" id="ProtNLM"/>
    </source>
</evidence>
<dbReference type="AlphaFoldDB" id="A0A6M1SV42"/>
<reference evidence="2 3" key="1">
    <citation type="submission" date="2020-02" db="EMBL/GenBank/DDBJ databases">
        <title>Balneolaceae bacterium YR4-1, complete genome.</title>
        <authorList>
            <person name="Li Y."/>
            <person name="Wu S."/>
        </authorList>
    </citation>
    <scope>NUCLEOTIDE SEQUENCE [LARGE SCALE GENOMIC DNA]</scope>
    <source>
        <strain evidence="2 3">YR4-1</strain>
    </source>
</reference>
<comment type="caution">
    <text evidence="2">The sequence shown here is derived from an EMBL/GenBank/DDBJ whole genome shotgun (WGS) entry which is preliminary data.</text>
</comment>
<feature type="transmembrane region" description="Helical" evidence="1">
    <location>
        <begin position="129"/>
        <end position="150"/>
    </location>
</feature>
<evidence type="ECO:0000256" key="1">
    <source>
        <dbReference type="SAM" id="Phobius"/>
    </source>
</evidence>
<keyword evidence="1" id="KW-0812">Transmembrane</keyword>
<dbReference type="Gene3D" id="3.10.560.10">
    <property type="entry name" value="Outer membrane lipoprotein wza domain like"/>
    <property type="match status" value="1"/>
</dbReference>
<evidence type="ECO:0000313" key="3">
    <source>
        <dbReference type="Proteomes" id="UP000473278"/>
    </source>
</evidence>
<sequence>MYAQFGEDDNINEVLIRLVEPGQLADTVNVWGDIGRSGRYLVPRDMTIAQLISYAGGPNSLTGAQRGAGAAFAKSRIKVTLSKYDSENRREVAKYFSFRYSERVPKEFRTYNLSNEEIITVEVERKPSFLDYLGIIGPILGTITTSYFIYDQIIR</sequence>
<protein>
    <recommendedName>
        <fullName evidence="4">Soluble ligand binding domain-containing protein</fullName>
    </recommendedName>
</protein>
<keyword evidence="1" id="KW-0472">Membrane</keyword>
<keyword evidence="1" id="KW-1133">Transmembrane helix</keyword>